<dbReference type="Proteomes" id="UP000826271">
    <property type="component" value="Unassembled WGS sequence"/>
</dbReference>
<keyword evidence="3" id="KW-1185">Reference proteome</keyword>
<keyword evidence="1" id="KW-0472">Membrane</keyword>
<protein>
    <submittedName>
        <fullName evidence="2">Uncharacterized protein</fullName>
    </submittedName>
</protein>
<comment type="caution">
    <text evidence="2">The sequence shown here is derived from an EMBL/GenBank/DDBJ whole genome shotgun (WGS) entry which is preliminary data.</text>
</comment>
<dbReference type="Pfam" id="PF03140">
    <property type="entry name" value="DUF247"/>
    <property type="match status" value="1"/>
</dbReference>
<reference evidence="2" key="1">
    <citation type="submission" date="2019-10" db="EMBL/GenBank/DDBJ databases">
        <authorList>
            <person name="Zhang R."/>
            <person name="Pan Y."/>
            <person name="Wang J."/>
            <person name="Ma R."/>
            <person name="Yu S."/>
        </authorList>
    </citation>
    <scope>NUCLEOTIDE SEQUENCE</scope>
    <source>
        <strain evidence="2">LA-IB0</strain>
        <tissue evidence="2">Leaf</tissue>
    </source>
</reference>
<evidence type="ECO:0000256" key="1">
    <source>
        <dbReference type="SAM" id="Phobius"/>
    </source>
</evidence>
<organism evidence="2 3">
    <name type="scientific">Buddleja alternifolia</name>
    <dbReference type="NCBI Taxonomy" id="168488"/>
    <lineage>
        <taxon>Eukaryota</taxon>
        <taxon>Viridiplantae</taxon>
        <taxon>Streptophyta</taxon>
        <taxon>Embryophyta</taxon>
        <taxon>Tracheophyta</taxon>
        <taxon>Spermatophyta</taxon>
        <taxon>Magnoliopsida</taxon>
        <taxon>eudicotyledons</taxon>
        <taxon>Gunneridae</taxon>
        <taxon>Pentapetalae</taxon>
        <taxon>asterids</taxon>
        <taxon>lamiids</taxon>
        <taxon>Lamiales</taxon>
        <taxon>Scrophulariaceae</taxon>
        <taxon>Buddlejeae</taxon>
        <taxon>Buddleja</taxon>
    </lineage>
</organism>
<feature type="transmembrane region" description="Helical" evidence="1">
    <location>
        <begin position="398"/>
        <end position="422"/>
    </location>
</feature>
<keyword evidence="1" id="KW-1133">Transmembrane helix</keyword>
<proteinExistence type="predicted"/>
<keyword evidence="1" id="KW-0812">Transmembrane</keyword>
<dbReference type="PANTHER" id="PTHR31170:SF17">
    <property type="match status" value="1"/>
</dbReference>
<evidence type="ECO:0000313" key="2">
    <source>
        <dbReference type="EMBL" id="KAG8378197.1"/>
    </source>
</evidence>
<accession>A0AAV6XDT7</accession>
<gene>
    <name evidence="2" type="ORF">BUALT_Bualt08G0112800</name>
</gene>
<dbReference type="InterPro" id="IPR004158">
    <property type="entry name" value="DUF247_pln"/>
</dbReference>
<dbReference type="EMBL" id="WHWC01000008">
    <property type="protein sequence ID" value="KAG8378197.1"/>
    <property type="molecule type" value="Genomic_DNA"/>
</dbReference>
<sequence length="427" mass="50170">MSETIDHISVRIDNILLDLPSSPYKPSIFRVSDDLRCVNEKFYEPKLLAVGPFHHSKKHLQKMEQHKFRYLKLLLKRRNESSVDKYVMAIRSFEEKARRCYAESIELSPDDFVQMLLLDGCFIIELIRKYRFDELRERDDTIFQYDQILGQLRHDLMLVENQVPFFVLDQLFSMTRTGNPDDQILHLIQIFIDAISPWPDEASKNTGRVSMKNIDHLLGLVYRIWCSSSAKMTASRPVKSEKEKMLAINSTTELQEAGIKFLKYTESNFLDIKFTKGVMKIPGFDVSDATESILRNLIAYEQFFIDNHPKYVTDYAFFLHCLINSSKDVEILRRRGIVTNLLGDDEMVYRMFNRLGRNILMSSDFCYDDVFNKVNGHCCHLRNRWMANLRHYYFSSPWAYISFFAALMLLLFTLIQTVFSVLSYTKS</sequence>
<dbReference type="PANTHER" id="PTHR31170">
    <property type="entry name" value="BNAC04G53230D PROTEIN"/>
    <property type="match status" value="1"/>
</dbReference>
<name>A0AAV6XDT7_9LAMI</name>
<evidence type="ECO:0000313" key="3">
    <source>
        <dbReference type="Proteomes" id="UP000826271"/>
    </source>
</evidence>
<dbReference type="AlphaFoldDB" id="A0AAV6XDT7"/>